<reference evidence="11 12" key="1">
    <citation type="submission" date="2021-02" db="EMBL/GenBank/DDBJ databases">
        <authorList>
            <person name="Han P."/>
        </authorList>
    </citation>
    <scope>NUCLEOTIDE SEQUENCE [LARGE SCALE GENOMIC DNA]</scope>
    <source>
        <strain evidence="11">Candidatus Nitrospira sp. ZN2</strain>
    </source>
</reference>
<gene>
    <name evidence="8 11" type="primary">cbiA</name>
    <name evidence="11" type="ORF">NSPZN2_40104</name>
</gene>
<comment type="similarity">
    <text evidence="8">Belongs to the CobB/CbiA family.</text>
</comment>
<dbReference type="Gene3D" id="3.40.50.300">
    <property type="entry name" value="P-loop containing nucleotide triphosphate hydrolases"/>
    <property type="match status" value="2"/>
</dbReference>
<evidence type="ECO:0000259" key="9">
    <source>
        <dbReference type="Pfam" id="PF01656"/>
    </source>
</evidence>
<proteinExistence type="inferred from homology"/>
<evidence type="ECO:0000313" key="11">
    <source>
        <dbReference type="EMBL" id="CAE6767257.1"/>
    </source>
</evidence>
<keyword evidence="5 8" id="KW-0067">ATP-binding</keyword>
<evidence type="ECO:0000313" key="12">
    <source>
        <dbReference type="Proteomes" id="UP000675880"/>
    </source>
</evidence>
<dbReference type="Proteomes" id="UP000675880">
    <property type="component" value="Unassembled WGS sequence"/>
</dbReference>
<dbReference type="CDD" id="cd03130">
    <property type="entry name" value="GATase1_CobB"/>
    <property type="match status" value="1"/>
</dbReference>
<comment type="domain">
    <text evidence="8">Comprises of two domains. The C-terminal domain contains the binding site for glutamine and catalyzes the hydrolysis of this substrate to glutamate and ammonia. The N-terminal domain is anticipated to bind ATP and cobyrinate and catalyzes the ultimate synthesis of the diamide product. The ammonia produced via the glutaminase domain is probably translocated to the adjacent domain via a molecular tunnel, where it reacts with an activated intermediate.</text>
</comment>
<dbReference type="GO" id="GO:0042242">
    <property type="term" value="F:cobyrinic acid a,c-diamide synthase activity"/>
    <property type="evidence" value="ECO:0007669"/>
    <property type="project" value="UniProtKB-EC"/>
</dbReference>
<keyword evidence="4 8" id="KW-0547">Nucleotide-binding</keyword>
<dbReference type="Gene3D" id="3.40.50.880">
    <property type="match status" value="1"/>
</dbReference>
<keyword evidence="3 8" id="KW-0436">Ligase</keyword>
<evidence type="ECO:0000256" key="2">
    <source>
        <dbReference type="ARBA" id="ARBA00022573"/>
    </source>
</evidence>
<keyword evidence="6 8" id="KW-0460">Magnesium</keyword>
<dbReference type="SUPFAM" id="SSF52540">
    <property type="entry name" value="P-loop containing nucleoside triphosphate hydrolases"/>
    <property type="match status" value="1"/>
</dbReference>
<dbReference type="NCBIfam" id="TIGR00379">
    <property type="entry name" value="cobB"/>
    <property type="match status" value="1"/>
</dbReference>
<evidence type="ECO:0000256" key="4">
    <source>
        <dbReference type="ARBA" id="ARBA00022741"/>
    </source>
</evidence>
<dbReference type="InterPro" id="IPR027417">
    <property type="entry name" value="P-loop_NTPase"/>
</dbReference>
<evidence type="ECO:0000256" key="3">
    <source>
        <dbReference type="ARBA" id="ARBA00022598"/>
    </source>
</evidence>
<dbReference type="NCBIfam" id="NF002204">
    <property type="entry name" value="PRK01077.1"/>
    <property type="match status" value="1"/>
</dbReference>
<organism evidence="11 12">
    <name type="scientific">Nitrospira defluvii</name>
    <dbReference type="NCBI Taxonomy" id="330214"/>
    <lineage>
        <taxon>Bacteria</taxon>
        <taxon>Pseudomonadati</taxon>
        <taxon>Nitrospirota</taxon>
        <taxon>Nitrospiria</taxon>
        <taxon>Nitrospirales</taxon>
        <taxon>Nitrospiraceae</taxon>
        <taxon>Nitrospira</taxon>
    </lineage>
</organism>
<evidence type="ECO:0000259" key="10">
    <source>
        <dbReference type="Pfam" id="PF07685"/>
    </source>
</evidence>
<dbReference type="PANTHER" id="PTHR43873">
    <property type="entry name" value="COBYRINATE A,C-DIAMIDE SYNTHASE"/>
    <property type="match status" value="1"/>
</dbReference>
<keyword evidence="7 8" id="KW-0315">Glutamine amidotransferase</keyword>
<dbReference type="InterPro" id="IPR011698">
    <property type="entry name" value="GATase_3"/>
</dbReference>
<feature type="domain" description="CobQ/CobB/MinD/ParA nucleotide binding" evidence="9">
    <location>
        <begin position="6"/>
        <end position="187"/>
    </location>
</feature>
<protein>
    <recommendedName>
        <fullName evidence="8">Cobyrinate a,c-diamide synthase</fullName>
        <ecNumber evidence="8">6.3.5.11</ecNumber>
    </recommendedName>
    <alternativeName>
        <fullName evidence="8">Cobyrinic acid a,c-diamide synthetase</fullName>
    </alternativeName>
</protein>
<feature type="domain" description="CobB/CobQ-like glutamine amidotransferase" evidence="10">
    <location>
        <begin position="251"/>
        <end position="441"/>
    </location>
</feature>
<dbReference type="PANTHER" id="PTHR43873:SF1">
    <property type="entry name" value="COBYRINATE A,C-DIAMIDE SYNTHASE"/>
    <property type="match status" value="1"/>
</dbReference>
<dbReference type="Pfam" id="PF07685">
    <property type="entry name" value="GATase_3"/>
    <property type="match status" value="1"/>
</dbReference>
<dbReference type="InterPro" id="IPR002586">
    <property type="entry name" value="CobQ/CobB/MinD/ParA_Nub-bd_dom"/>
</dbReference>
<name>A0ABN7LSI6_9BACT</name>
<dbReference type="EC" id="6.3.5.11" evidence="8"/>
<dbReference type="HAMAP" id="MF_00027">
    <property type="entry name" value="CobB_CbiA"/>
    <property type="match status" value="1"/>
</dbReference>
<dbReference type="InterPro" id="IPR004484">
    <property type="entry name" value="CbiA/CobB_synth"/>
</dbReference>
<evidence type="ECO:0000256" key="8">
    <source>
        <dbReference type="HAMAP-Rule" id="MF_00027"/>
    </source>
</evidence>
<comment type="cofactor">
    <cofactor evidence="1 8">
        <name>Mg(2+)</name>
        <dbReference type="ChEBI" id="CHEBI:18420"/>
    </cofactor>
</comment>
<evidence type="ECO:0000256" key="7">
    <source>
        <dbReference type="ARBA" id="ARBA00022962"/>
    </source>
</evidence>
<evidence type="ECO:0000256" key="1">
    <source>
        <dbReference type="ARBA" id="ARBA00001946"/>
    </source>
</evidence>
<comment type="miscellaneous">
    <text evidence="8">The a and c carboxylates of cobyrinate are activated for nucleophilic attack via formation of a phosphorylated intermediate by ATP. CbiA catalyzes first the amidation of the c-carboxylate, and then that of the a-carboxylate.</text>
</comment>
<dbReference type="CDD" id="cd05388">
    <property type="entry name" value="CobB_N"/>
    <property type="match status" value="1"/>
</dbReference>
<comment type="function">
    <text evidence="8">Catalyzes the ATP-dependent amidation of the two carboxylate groups at positions a and c of cobyrinate, using either L-glutamine or ammonia as the nitrogen source.</text>
</comment>
<feature type="site" description="Increases nucleophilicity of active site Cys" evidence="8">
    <location>
        <position position="436"/>
    </location>
</feature>
<dbReference type="InterPro" id="IPR029062">
    <property type="entry name" value="Class_I_gatase-like"/>
</dbReference>
<accession>A0ABN7LSI6</accession>
<evidence type="ECO:0000256" key="5">
    <source>
        <dbReference type="ARBA" id="ARBA00022840"/>
    </source>
</evidence>
<comment type="pathway">
    <text evidence="8">Cofactor biosynthesis; adenosylcobalamin biosynthesis; cob(II)yrinate a,c-diamide from sirohydrochlorin (anaerobic route): step 10/10.</text>
</comment>
<keyword evidence="2 8" id="KW-0169">Cobalamin biosynthesis</keyword>
<feature type="active site" description="Nucleophile" evidence="8">
    <location>
        <position position="333"/>
    </location>
</feature>
<comment type="caution">
    <text evidence="11">The sequence shown here is derived from an EMBL/GenBank/DDBJ whole genome shotgun (WGS) entry which is preliminary data.</text>
</comment>
<keyword evidence="12" id="KW-1185">Reference proteome</keyword>
<sequence>MHRPRLIIAGTHSGAGKTTVTLALLAALKENGLVVQPCKAGPDFIDPGHHQVVTGRPSRNLDGWMLGETVNRAIFSHASADADLSIIEGMMGLFDGSSPTQDKGSTAELAKQLQAPVLLVIDGSAMARSAAAMAFGYAKFDPAVRVVGVLFNRVKSEGHYRLLRDAVRSATDLEVVGYLEPDPAMAIADRHLGLRTAIEEGQGEVYARLAQSATRTIDVNRVIALARSADDLVLPAEPALDLSVSQPQTVRVGVAYDAAFCFYYQDNLEMLKAAGAEIVLFSPLRDATIPDVDLLYFGGGYPELYGEALAANAAIRSAIRAFSERGGAIYAECGGLMYLTQAIRDMAGHRHEMVGVISAEAVMRKAGMTLGYRTVRLTQPCLLGPEGTVLRGHEFHYSLLEPTGELQYVCALSDADGKPVGPDGVMRRKTLALYSHQHFGSCPDVVGHLLGAARRARRDVAPARTA</sequence>
<dbReference type="Pfam" id="PF01656">
    <property type="entry name" value="CbiA"/>
    <property type="match status" value="1"/>
</dbReference>
<dbReference type="PROSITE" id="PS51274">
    <property type="entry name" value="GATASE_COBBQ"/>
    <property type="match status" value="1"/>
</dbReference>
<dbReference type="EMBL" id="CAJNBJ010000017">
    <property type="protein sequence ID" value="CAE6767257.1"/>
    <property type="molecule type" value="Genomic_DNA"/>
</dbReference>
<comment type="catalytic activity">
    <reaction evidence="8">
        <text>cob(II)yrinate + 2 L-glutamine + 2 ATP + 2 H2O = cob(II)yrinate a,c diamide + 2 L-glutamate + 2 ADP + 2 phosphate + 2 H(+)</text>
        <dbReference type="Rhea" id="RHEA:26289"/>
        <dbReference type="ChEBI" id="CHEBI:15377"/>
        <dbReference type="ChEBI" id="CHEBI:15378"/>
        <dbReference type="ChEBI" id="CHEBI:29985"/>
        <dbReference type="ChEBI" id="CHEBI:30616"/>
        <dbReference type="ChEBI" id="CHEBI:43474"/>
        <dbReference type="ChEBI" id="CHEBI:58359"/>
        <dbReference type="ChEBI" id="CHEBI:58537"/>
        <dbReference type="ChEBI" id="CHEBI:58894"/>
        <dbReference type="ChEBI" id="CHEBI:456216"/>
        <dbReference type="EC" id="6.3.5.11"/>
    </reaction>
</comment>
<dbReference type="SUPFAM" id="SSF52317">
    <property type="entry name" value="Class I glutamine amidotransferase-like"/>
    <property type="match status" value="1"/>
</dbReference>
<evidence type="ECO:0000256" key="6">
    <source>
        <dbReference type="ARBA" id="ARBA00022842"/>
    </source>
</evidence>